<reference evidence="2 3" key="1">
    <citation type="journal article" date="2013" name="Environ. Microbiol.">
        <title>Chloride and organic osmolytes: a hybrid strategy to cope with elevated salinities by the moderately halophilic, chloride-dependent bacterium Halobacillus halophilus.</title>
        <authorList>
            <person name="Saum S.H."/>
            <person name="Pfeiffer F."/>
            <person name="Palm P."/>
            <person name="Rampp M."/>
            <person name="Schuster S.C."/>
            <person name="Muller V."/>
            <person name="Oesterhelt D."/>
        </authorList>
    </citation>
    <scope>NUCLEOTIDE SEQUENCE [LARGE SCALE GENOMIC DNA]</scope>
    <source>
        <strain evidence="3">ATCC 35676 / DSM 2266 / JCM 20832 / KCTC 3685 / LMG 17431 / NBRC 102448 / NCIMB 2269</strain>
    </source>
</reference>
<gene>
    <name evidence="2" type="ordered locus">HBHAL_5027</name>
</gene>
<dbReference type="KEGG" id="hhd:HBHAL_5027"/>
<protein>
    <submittedName>
        <fullName evidence="2">Uncharacterized protein</fullName>
    </submittedName>
</protein>
<dbReference type="AlphaFoldDB" id="I0JT90"/>
<feature type="transmembrane region" description="Helical" evidence="1">
    <location>
        <begin position="35"/>
        <end position="54"/>
    </location>
</feature>
<keyword evidence="1" id="KW-0472">Membrane</keyword>
<dbReference type="PATRIC" id="fig|866895.3.peg.4068"/>
<dbReference type="STRING" id="866895.HBHAL_5027"/>
<feature type="transmembrane region" description="Helical" evidence="1">
    <location>
        <begin position="66"/>
        <end position="88"/>
    </location>
</feature>
<keyword evidence="1" id="KW-1133">Transmembrane helix</keyword>
<evidence type="ECO:0000256" key="1">
    <source>
        <dbReference type="SAM" id="Phobius"/>
    </source>
</evidence>
<dbReference type="HOGENOM" id="CLU_2450497_0_0_9"/>
<dbReference type="Proteomes" id="UP000007397">
    <property type="component" value="Chromosome"/>
</dbReference>
<evidence type="ECO:0000313" key="3">
    <source>
        <dbReference type="Proteomes" id="UP000007397"/>
    </source>
</evidence>
<sequence length="89" mass="10194">MDEEMEKKIKKEESIVGFSALFTVLAMSFGGVPSMYIGVSLIIILLLQFLWDIYEVNRREHQVYKRTLKTLIFVSLIVGIASAVFSFFP</sequence>
<proteinExistence type="predicted"/>
<accession>I0JT90</accession>
<evidence type="ECO:0000313" key="2">
    <source>
        <dbReference type="EMBL" id="CCG47362.1"/>
    </source>
</evidence>
<keyword evidence="1" id="KW-0812">Transmembrane</keyword>
<dbReference type="EMBL" id="HE717023">
    <property type="protein sequence ID" value="CCG47362.1"/>
    <property type="molecule type" value="Genomic_DNA"/>
</dbReference>
<name>I0JT90_HALH3</name>
<organism evidence="2 3">
    <name type="scientific">Halobacillus halophilus (strain ATCC 35676 / DSM 2266 / JCM 20832 / KCTC 3685 / LMG 17431 / NBRC 102448 / NCIMB 2269)</name>
    <name type="common">Sporosarcina halophila</name>
    <dbReference type="NCBI Taxonomy" id="866895"/>
    <lineage>
        <taxon>Bacteria</taxon>
        <taxon>Bacillati</taxon>
        <taxon>Bacillota</taxon>
        <taxon>Bacilli</taxon>
        <taxon>Bacillales</taxon>
        <taxon>Bacillaceae</taxon>
        <taxon>Halobacillus</taxon>
    </lineage>
</organism>
<keyword evidence="3" id="KW-1185">Reference proteome</keyword>
<dbReference type="RefSeq" id="WP_014645244.1">
    <property type="nucleotide sequence ID" value="NC_017668.1"/>
</dbReference>